<dbReference type="EMBL" id="RBAN01000002">
    <property type="protein sequence ID" value="RKN56239.1"/>
    <property type="molecule type" value="Genomic_DNA"/>
</dbReference>
<dbReference type="InterPro" id="IPR030934">
    <property type="entry name" value="Intein_C"/>
</dbReference>
<sequence>MKRENHKGCPTARLHGRVDTQVAFLSRIAPALTRKCEGFYGRRLFGQSVEVNGIRRGPVRELVDIQTSTRTFIAEGVATHNCYASATDKRWGGEHWGRKARRRMMSEKYWQTPRRWNREALATGKPLFIFAASMADVFEDHPDVVDARRRLWNLIEQTPALVWMLLTKRPENVAAMVPWGRSWPSNVWLGVSAENQRFAEQRIPILSELPAAVRFVSAAPLLGPVDLTCSACRGRGGWTGHTNLRGEQDADCGLCEGRGVWPVQWVITEGESGPKARPSHPDWFRSLRDQCQAAGVAFHHKQNGEFTPYGPKVRDDSYPGGWAPDWDREPDAWVNRETGKSVRTEAEVPVTGAWQAVWKVGLKQAGRLLDGELHDARPEPVGVLS</sequence>
<gene>
    <name evidence="1" type="ORF">D7193_15100</name>
</gene>
<dbReference type="AlphaFoldDB" id="A0A3B0A7Q6"/>
<proteinExistence type="predicted"/>
<organism evidence="1 2">
    <name type="scientific">Micromonospora costi</name>
    <dbReference type="NCBI Taxonomy" id="1530042"/>
    <lineage>
        <taxon>Bacteria</taxon>
        <taxon>Bacillati</taxon>
        <taxon>Actinomycetota</taxon>
        <taxon>Actinomycetes</taxon>
        <taxon>Micromonosporales</taxon>
        <taxon>Micromonosporaceae</taxon>
        <taxon>Micromonospora</taxon>
    </lineage>
</organism>
<accession>A0A3B0A7Q6</accession>
<evidence type="ECO:0000313" key="2">
    <source>
        <dbReference type="Proteomes" id="UP000279968"/>
    </source>
</evidence>
<dbReference type="PROSITE" id="PS50818">
    <property type="entry name" value="INTEIN_C_TER"/>
    <property type="match status" value="1"/>
</dbReference>
<dbReference type="Pfam" id="PF07505">
    <property type="entry name" value="DUF5131"/>
    <property type="match status" value="1"/>
</dbReference>
<dbReference type="InterPro" id="IPR011101">
    <property type="entry name" value="DUF5131"/>
</dbReference>
<evidence type="ECO:0000313" key="1">
    <source>
        <dbReference type="EMBL" id="RKN56239.1"/>
    </source>
</evidence>
<reference evidence="1 2" key="1">
    <citation type="journal article" date="2015" name="Int. J. Syst. Evol. Microbiol.">
        <title>Micromonospora costi sp. nov., isolated from a leaf of Costus speciosus.</title>
        <authorList>
            <person name="Thawai C."/>
        </authorList>
    </citation>
    <scope>NUCLEOTIDE SEQUENCE [LARGE SCALE GENOMIC DNA]</scope>
    <source>
        <strain evidence="1 2">CS1-12</strain>
    </source>
</reference>
<comment type="caution">
    <text evidence="1">The sequence shown here is derived from an EMBL/GenBank/DDBJ whole genome shotgun (WGS) entry which is preliminary data.</text>
</comment>
<name>A0A3B0A7Q6_9ACTN</name>
<dbReference type="Proteomes" id="UP000279968">
    <property type="component" value="Unassembled WGS sequence"/>
</dbReference>
<dbReference type="OrthoDB" id="9787478at2"/>
<protein>
    <submittedName>
        <fullName evidence="1">DUF5131 family protein</fullName>
    </submittedName>
</protein>
<keyword evidence="2" id="KW-1185">Reference proteome</keyword>